<evidence type="ECO:0000256" key="1">
    <source>
        <dbReference type="ARBA" id="ARBA00012552"/>
    </source>
</evidence>
<evidence type="ECO:0000256" key="5">
    <source>
        <dbReference type="ARBA" id="ARBA00022840"/>
    </source>
</evidence>
<evidence type="ECO:0000256" key="6">
    <source>
        <dbReference type="ARBA" id="ARBA00047984"/>
    </source>
</evidence>
<accession>A0AAP0GKW0</accession>
<dbReference type="GO" id="GO:0016787">
    <property type="term" value="F:hydrolase activity"/>
    <property type="evidence" value="ECO:0007669"/>
    <property type="project" value="UniProtKB-KW"/>
</dbReference>
<dbReference type="PANTHER" id="PTHR47963:SF8">
    <property type="entry name" value="ATP-DEPENDENT RNA HELICASE DEAD"/>
    <property type="match status" value="1"/>
</dbReference>
<dbReference type="PANTHER" id="PTHR47963">
    <property type="entry name" value="DEAD-BOX ATP-DEPENDENT RNA HELICASE 47, MITOCHONDRIAL"/>
    <property type="match status" value="1"/>
</dbReference>
<dbReference type="GO" id="GO:0016491">
    <property type="term" value="F:oxidoreductase activity"/>
    <property type="evidence" value="ECO:0007669"/>
    <property type="project" value="InterPro"/>
</dbReference>
<dbReference type="GO" id="GO:0005524">
    <property type="term" value="F:ATP binding"/>
    <property type="evidence" value="ECO:0007669"/>
    <property type="project" value="UniProtKB-KW"/>
</dbReference>
<name>A0AAP0GKW0_9ASTR</name>
<comment type="catalytic activity">
    <reaction evidence="6">
        <text>ATP + H2O = ADP + phosphate + H(+)</text>
        <dbReference type="Rhea" id="RHEA:13065"/>
        <dbReference type="ChEBI" id="CHEBI:15377"/>
        <dbReference type="ChEBI" id="CHEBI:15378"/>
        <dbReference type="ChEBI" id="CHEBI:30616"/>
        <dbReference type="ChEBI" id="CHEBI:43474"/>
        <dbReference type="ChEBI" id="CHEBI:456216"/>
        <dbReference type="EC" id="3.6.4.13"/>
    </reaction>
</comment>
<dbReference type="GO" id="GO:0003724">
    <property type="term" value="F:RNA helicase activity"/>
    <property type="evidence" value="ECO:0007669"/>
    <property type="project" value="UniProtKB-EC"/>
</dbReference>
<protein>
    <recommendedName>
        <fullName evidence="1">RNA helicase</fullName>
        <ecNumber evidence="1">3.6.4.13</ecNumber>
    </recommendedName>
</protein>
<dbReference type="InterPro" id="IPR011545">
    <property type="entry name" value="DEAD/DEAH_box_helicase_dom"/>
</dbReference>
<dbReference type="AlphaFoldDB" id="A0AAP0GKW0"/>
<evidence type="ECO:0000256" key="2">
    <source>
        <dbReference type="ARBA" id="ARBA00022741"/>
    </source>
</evidence>
<feature type="domain" description="DEAD/DEAH-box helicase" evidence="7">
    <location>
        <begin position="59"/>
        <end position="124"/>
    </location>
</feature>
<gene>
    <name evidence="8" type="ORF">SSX86_024787</name>
</gene>
<dbReference type="InterPro" id="IPR027417">
    <property type="entry name" value="P-loop_NTPase"/>
</dbReference>
<reference evidence="8 9" key="1">
    <citation type="submission" date="2024-04" db="EMBL/GenBank/DDBJ databases">
        <title>The reference genome of an endangered Asteraceae, Deinandra increscens subsp. villosa, native to the Central Coast of California.</title>
        <authorList>
            <person name="Guilliams M."/>
            <person name="Hasenstab-Lehman K."/>
            <person name="Meyer R."/>
            <person name="Mcevoy S."/>
        </authorList>
    </citation>
    <scope>NUCLEOTIDE SEQUENCE [LARGE SCALE GENOMIC DNA]</scope>
    <source>
        <tissue evidence="8">Leaf</tissue>
    </source>
</reference>
<sequence>MKGDYYRYLAGFKIESENNLSGRRLRCICVGAASVACITLDFQNHCGHEKASRRTGYGRSPTILVLLPTRELAKQVYTDFKYYGEVMGPTSCCLYGGGGTSISHQTVQLKRGVNIVVGAVGRAKAGLPPGVLNLVSGYGLTAGAALASHMDVDKIAFTYW</sequence>
<keyword evidence="4" id="KW-0347">Helicase</keyword>
<dbReference type="Proteomes" id="UP001408789">
    <property type="component" value="Unassembled WGS sequence"/>
</dbReference>
<organism evidence="8 9">
    <name type="scientific">Deinandra increscens subsp. villosa</name>
    <dbReference type="NCBI Taxonomy" id="3103831"/>
    <lineage>
        <taxon>Eukaryota</taxon>
        <taxon>Viridiplantae</taxon>
        <taxon>Streptophyta</taxon>
        <taxon>Embryophyta</taxon>
        <taxon>Tracheophyta</taxon>
        <taxon>Spermatophyta</taxon>
        <taxon>Magnoliopsida</taxon>
        <taxon>eudicotyledons</taxon>
        <taxon>Gunneridae</taxon>
        <taxon>Pentapetalae</taxon>
        <taxon>asterids</taxon>
        <taxon>campanulids</taxon>
        <taxon>Asterales</taxon>
        <taxon>Asteraceae</taxon>
        <taxon>Asteroideae</taxon>
        <taxon>Heliantheae alliance</taxon>
        <taxon>Madieae</taxon>
        <taxon>Madiinae</taxon>
        <taxon>Deinandra</taxon>
    </lineage>
</organism>
<dbReference type="EC" id="3.6.4.13" evidence="1"/>
<evidence type="ECO:0000256" key="3">
    <source>
        <dbReference type="ARBA" id="ARBA00022801"/>
    </source>
</evidence>
<dbReference type="SUPFAM" id="SSF52540">
    <property type="entry name" value="P-loop containing nucleoside triphosphate hydrolases"/>
    <property type="match status" value="1"/>
</dbReference>
<dbReference type="Gene3D" id="3.40.50.300">
    <property type="entry name" value="P-loop containing nucleotide triphosphate hydrolases"/>
    <property type="match status" value="1"/>
</dbReference>
<evidence type="ECO:0000259" key="7">
    <source>
        <dbReference type="Pfam" id="PF00270"/>
    </source>
</evidence>
<keyword evidence="9" id="KW-1185">Reference proteome</keyword>
<keyword evidence="5" id="KW-0067">ATP-binding</keyword>
<dbReference type="Pfam" id="PF00270">
    <property type="entry name" value="DEAD"/>
    <property type="match status" value="1"/>
</dbReference>
<comment type="caution">
    <text evidence="8">The sequence shown here is derived from an EMBL/GenBank/DDBJ whole genome shotgun (WGS) entry which is preliminary data.</text>
</comment>
<dbReference type="InterPro" id="IPR050547">
    <property type="entry name" value="DEAD_box_RNA_helicases"/>
</dbReference>
<dbReference type="GO" id="GO:0003723">
    <property type="term" value="F:RNA binding"/>
    <property type="evidence" value="ECO:0007669"/>
    <property type="project" value="TreeGrafter"/>
</dbReference>
<evidence type="ECO:0000256" key="4">
    <source>
        <dbReference type="ARBA" id="ARBA00022806"/>
    </source>
</evidence>
<keyword evidence="3" id="KW-0378">Hydrolase</keyword>
<keyword evidence="2" id="KW-0547">Nucleotide-binding</keyword>
<dbReference type="InterPro" id="IPR016161">
    <property type="entry name" value="Ald_DH/histidinol_DH"/>
</dbReference>
<proteinExistence type="predicted"/>
<dbReference type="EMBL" id="JBCNJP010000025">
    <property type="protein sequence ID" value="KAK9053713.1"/>
    <property type="molecule type" value="Genomic_DNA"/>
</dbReference>
<evidence type="ECO:0000313" key="8">
    <source>
        <dbReference type="EMBL" id="KAK9053713.1"/>
    </source>
</evidence>
<dbReference type="SUPFAM" id="SSF53720">
    <property type="entry name" value="ALDH-like"/>
    <property type="match status" value="1"/>
</dbReference>
<evidence type="ECO:0000313" key="9">
    <source>
        <dbReference type="Proteomes" id="UP001408789"/>
    </source>
</evidence>